<keyword evidence="3" id="KW-0963">Cytoplasm</keyword>
<dbReference type="SMART" id="SM00064">
    <property type="entry name" value="FYVE"/>
    <property type="match status" value="1"/>
</dbReference>
<dbReference type="Pfam" id="PF22697">
    <property type="entry name" value="SOS1_NGEF_PH"/>
    <property type="match status" value="1"/>
</dbReference>
<dbReference type="CDD" id="cd00160">
    <property type="entry name" value="RhoGEF"/>
    <property type="match status" value="1"/>
</dbReference>
<dbReference type="GeneTree" id="ENSGT00940000161251"/>
<evidence type="ECO:0000256" key="11">
    <source>
        <dbReference type="ARBA" id="ARBA00023273"/>
    </source>
</evidence>
<dbReference type="PROSITE" id="PS50010">
    <property type="entry name" value="DH_2"/>
    <property type="match status" value="1"/>
</dbReference>
<dbReference type="InterPro" id="IPR001849">
    <property type="entry name" value="PH_domain"/>
</dbReference>
<feature type="domain" description="PH" evidence="14">
    <location>
        <begin position="320"/>
        <end position="419"/>
    </location>
</feature>
<evidence type="ECO:0000256" key="2">
    <source>
        <dbReference type="ARBA" id="ARBA00004316"/>
    </source>
</evidence>
<proteinExistence type="predicted"/>
<evidence type="ECO:0000259" key="16">
    <source>
        <dbReference type="PROSITE" id="PS50178"/>
    </source>
</evidence>
<keyword evidence="8 12" id="KW-0863">Zinc-finger</keyword>
<evidence type="ECO:0000313" key="17">
    <source>
        <dbReference type="Ensembl" id="ENSBIXP00005004804.1"/>
    </source>
</evidence>
<evidence type="ECO:0000313" key="18">
    <source>
        <dbReference type="Proteomes" id="UP000429181"/>
    </source>
</evidence>
<dbReference type="Pfam" id="PF00621">
    <property type="entry name" value="RhoGEF"/>
    <property type="match status" value="1"/>
</dbReference>
<dbReference type="GO" id="GO:0046847">
    <property type="term" value="P:filopodium assembly"/>
    <property type="evidence" value="ECO:0007669"/>
    <property type="project" value="TreeGrafter"/>
</dbReference>
<dbReference type="FunFam" id="3.30.40.10:FF:000061">
    <property type="entry name" value="FYVE, RhoGEF and PH domain containing 1"/>
    <property type="match status" value="1"/>
</dbReference>
<dbReference type="InterPro" id="IPR055251">
    <property type="entry name" value="SOS1_NGEF_PH"/>
</dbReference>
<dbReference type="PROSITE" id="PS50178">
    <property type="entry name" value="ZF_FYVE"/>
    <property type="match status" value="1"/>
</dbReference>
<gene>
    <name evidence="17" type="primary">FGD2</name>
</gene>
<feature type="domain" description="FYVE-type" evidence="16">
    <location>
        <begin position="459"/>
        <end position="519"/>
    </location>
</feature>
<evidence type="ECO:0000256" key="4">
    <source>
        <dbReference type="ARBA" id="ARBA00022553"/>
    </source>
</evidence>
<dbReference type="InterPro" id="IPR011011">
    <property type="entry name" value="Znf_FYVE_PHD"/>
</dbReference>
<dbReference type="GO" id="GO:0007010">
    <property type="term" value="P:cytoskeleton organization"/>
    <property type="evidence" value="ECO:0007669"/>
    <property type="project" value="TreeGrafter"/>
</dbReference>
<evidence type="ECO:0000256" key="3">
    <source>
        <dbReference type="ARBA" id="ARBA00022490"/>
    </source>
</evidence>
<evidence type="ECO:0000256" key="12">
    <source>
        <dbReference type="PROSITE-ProRule" id="PRU00091"/>
    </source>
</evidence>
<feature type="region of interest" description="Disordered" evidence="13">
    <location>
        <begin position="686"/>
        <end position="762"/>
    </location>
</feature>
<dbReference type="InterPro" id="IPR011993">
    <property type="entry name" value="PH-like_dom_sf"/>
</dbReference>
<feature type="domain" description="DH" evidence="15">
    <location>
        <begin position="103"/>
        <end position="291"/>
    </location>
</feature>
<dbReference type="GO" id="GO:0001726">
    <property type="term" value="C:ruffle"/>
    <property type="evidence" value="ECO:0007669"/>
    <property type="project" value="Ensembl"/>
</dbReference>
<sequence length="762" mass="85016">MEGASEETLTSVSSLVTVFENSRMTGAVPRVHGLEAGHQQPGCRAPTSAGPWEKPTVEEALESGSRTVSRRYLSSLKNKLSSGAWRKSYQPGTCPGSGTQEPEEKKIVRELLETEQAYVARLHLLDQVFFQELLKEARSSKAFPEDVVRLIFSNISSIYQFHSQFFLPELQRRLDDWTTTPRIGDVIQKLAPFLKMYSEYVKNFERAIELLATWTDKSPPFQEVITRIQSSEASASLTLQHHMLEPVQRIPRYELLLKEYVQKLPGQAPDLADAQKALDMIFSAAQHSNAAITEMERLQELWDVYQRLGLEDDIVDPSNTLLREGPVLKISFRRSGPMERYLFLFNNMLLYCVPRVIQVGAHFQVRTRIDVAGMKVRELTDAEFPHSFLVSGKQRTLELRARSQEEMISWLQACQAAIDQIEKRNETFKAAVQSPEGDPQEQELQSMELGLRAPQWVRDKMVTMCMRCQEPFNALTRRRHHCRACGYVVCARCSDYRAELKYDANRPNRVCLDCYTFLTGNVLPEEKEDKRRGILEKGAVAGSEQSLICSFLQLLGDKWGKSGPRGWCVIPRDDPLVLYVYAAPQVTPLPAPPRGTRVCRQRGGVSPAGPMSQMRRPRLGEALVPSSHRVSSFQSWAQTPSRDGFASGGRPVFFEASPASPPHCVGVWGGKRRACGWNPPKGCLRQRPQLPSLPSTPGHAGPHLHPPAGLPGDRWAPGGPPGLPAAAVRPALHLQSGKRGAEGPLGEGHGAGGQRLDPWGAQ</sequence>
<dbReference type="GO" id="GO:0005769">
    <property type="term" value="C:early endosome"/>
    <property type="evidence" value="ECO:0007669"/>
    <property type="project" value="Ensembl"/>
</dbReference>
<dbReference type="CDD" id="cd13386">
    <property type="entry name" value="PH1_FGD2"/>
    <property type="match status" value="1"/>
</dbReference>
<dbReference type="PANTHER" id="PTHR12673">
    <property type="entry name" value="FACIOGENITAL DYSPLASIA PROTEIN"/>
    <property type="match status" value="1"/>
</dbReference>
<evidence type="ECO:0000256" key="6">
    <source>
        <dbReference type="ARBA" id="ARBA00022723"/>
    </source>
</evidence>
<protein>
    <submittedName>
        <fullName evidence="17">FYVE, RhoGEF and PH domain containing 2</fullName>
    </submittedName>
</protein>
<dbReference type="Gene3D" id="3.30.40.10">
    <property type="entry name" value="Zinc/RING finger domain, C3HC4 (zinc finger)"/>
    <property type="match status" value="1"/>
</dbReference>
<evidence type="ECO:0000256" key="13">
    <source>
        <dbReference type="SAM" id="MobiDB-lite"/>
    </source>
</evidence>
<keyword evidence="11" id="KW-0966">Cell projection</keyword>
<evidence type="ECO:0000256" key="9">
    <source>
        <dbReference type="ARBA" id="ARBA00022833"/>
    </source>
</evidence>
<dbReference type="GO" id="GO:0008270">
    <property type="term" value="F:zinc ion binding"/>
    <property type="evidence" value="ECO:0007669"/>
    <property type="project" value="UniProtKB-KW"/>
</dbReference>
<dbReference type="Pfam" id="PF01363">
    <property type="entry name" value="FYVE"/>
    <property type="match status" value="1"/>
</dbReference>
<dbReference type="InterPro" id="IPR051092">
    <property type="entry name" value="FYVE_RhoGEF_PH"/>
</dbReference>
<dbReference type="InterPro" id="IPR035899">
    <property type="entry name" value="DBL_dom_sf"/>
</dbReference>
<reference evidence="17" key="2">
    <citation type="submission" date="2025-08" db="UniProtKB">
        <authorList>
            <consortium name="Ensembl"/>
        </authorList>
    </citation>
    <scope>IDENTIFICATION</scope>
</reference>
<dbReference type="InterPro" id="IPR037797">
    <property type="entry name" value="FGD2_PH1"/>
</dbReference>
<dbReference type="PROSITE" id="PS50003">
    <property type="entry name" value="PH_DOMAIN"/>
    <property type="match status" value="1"/>
</dbReference>
<keyword evidence="6" id="KW-0479">Metal-binding</keyword>
<dbReference type="SMART" id="SM00325">
    <property type="entry name" value="RhoGEF"/>
    <property type="match status" value="1"/>
</dbReference>
<dbReference type="GO" id="GO:0005856">
    <property type="term" value="C:cytoskeleton"/>
    <property type="evidence" value="ECO:0007669"/>
    <property type="project" value="UniProtKB-SubCell"/>
</dbReference>
<keyword evidence="9" id="KW-0862">Zinc</keyword>
<evidence type="ECO:0000256" key="10">
    <source>
        <dbReference type="ARBA" id="ARBA00023212"/>
    </source>
</evidence>
<dbReference type="SMART" id="SM00233">
    <property type="entry name" value="PH"/>
    <property type="match status" value="1"/>
</dbReference>
<dbReference type="Gene3D" id="1.20.900.10">
    <property type="entry name" value="Dbl homology (DH) domain"/>
    <property type="match status" value="1"/>
</dbReference>
<dbReference type="InterPro" id="IPR013083">
    <property type="entry name" value="Znf_RING/FYVE/PHD"/>
</dbReference>
<keyword evidence="10" id="KW-0206">Cytoskeleton</keyword>
<comment type="subcellular location">
    <subcellularLocation>
        <location evidence="2">Cell projection</location>
    </subcellularLocation>
    <subcellularLocation>
        <location evidence="1">Cytoplasm</location>
        <location evidence="1">Cytoskeleton</location>
    </subcellularLocation>
</comment>
<dbReference type="InterPro" id="IPR017455">
    <property type="entry name" value="Znf_FYVE-rel"/>
</dbReference>
<dbReference type="PANTHER" id="PTHR12673:SF82">
    <property type="entry name" value="FYVE, RHOGEF AND PH DOMAIN-CONTAINING PROTEIN 2"/>
    <property type="match status" value="1"/>
</dbReference>
<dbReference type="SUPFAM" id="SSF50729">
    <property type="entry name" value="PH domain-like"/>
    <property type="match status" value="1"/>
</dbReference>
<dbReference type="GO" id="GO:0005634">
    <property type="term" value="C:nucleus"/>
    <property type="evidence" value="ECO:0007669"/>
    <property type="project" value="Ensembl"/>
</dbReference>
<dbReference type="InterPro" id="IPR000306">
    <property type="entry name" value="Znf_FYVE"/>
</dbReference>
<dbReference type="GO" id="GO:1901981">
    <property type="term" value="F:phosphatidylinositol phosphate binding"/>
    <property type="evidence" value="ECO:0007669"/>
    <property type="project" value="Ensembl"/>
</dbReference>
<dbReference type="SUPFAM" id="SSF48065">
    <property type="entry name" value="DBL homology domain (DH-domain)"/>
    <property type="match status" value="1"/>
</dbReference>
<dbReference type="AlphaFoldDB" id="A0A4W2FGZ2"/>
<keyword evidence="5" id="KW-0344">Guanine-nucleotide releasing factor</keyword>
<evidence type="ECO:0000256" key="8">
    <source>
        <dbReference type="ARBA" id="ARBA00022771"/>
    </source>
</evidence>
<dbReference type="Gene3D" id="2.30.29.30">
    <property type="entry name" value="Pleckstrin-homology domain (PH domain)/Phosphotyrosine-binding domain (PTB)"/>
    <property type="match status" value="1"/>
</dbReference>
<evidence type="ECO:0000256" key="5">
    <source>
        <dbReference type="ARBA" id="ARBA00022658"/>
    </source>
</evidence>
<dbReference type="FunFam" id="2.30.29.30:FF:000113">
    <property type="entry name" value="FYVE, RhoGEF and PH domain-containing protein 4"/>
    <property type="match status" value="1"/>
</dbReference>
<keyword evidence="7" id="KW-0677">Repeat</keyword>
<dbReference type="GO" id="GO:0005085">
    <property type="term" value="F:guanyl-nucleotide exchange factor activity"/>
    <property type="evidence" value="ECO:0007669"/>
    <property type="project" value="UniProtKB-KW"/>
</dbReference>
<dbReference type="FunFam" id="1.20.900.10:FF:000013">
    <property type="entry name" value="FYVE, RhoGEF and PH domain-containing protein 4"/>
    <property type="match status" value="1"/>
</dbReference>
<evidence type="ECO:0000256" key="7">
    <source>
        <dbReference type="ARBA" id="ARBA00022737"/>
    </source>
</evidence>
<evidence type="ECO:0000259" key="14">
    <source>
        <dbReference type="PROSITE" id="PS50003"/>
    </source>
</evidence>
<organism evidence="17 18">
    <name type="scientific">Bos indicus x Bos taurus</name>
    <name type="common">Hybrid cattle</name>
    <dbReference type="NCBI Taxonomy" id="30522"/>
    <lineage>
        <taxon>Eukaryota</taxon>
        <taxon>Metazoa</taxon>
        <taxon>Chordata</taxon>
        <taxon>Craniata</taxon>
        <taxon>Vertebrata</taxon>
        <taxon>Euteleostomi</taxon>
        <taxon>Mammalia</taxon>
        <taxon>Eutheria</taxon>
        <taxon>Laurasiatheria</taxon>
        <taxon>Artiodactyla</taxon>
        <taxon>Ruminantia</taxon>
        <taxon>Pecora</taxon>
        <taxon>Bovidae</taxon>
        <taxon>Bovinae</taxon>
        <taxon>Bos</taxon>
    </lineage>
</organism>
<dbReference type="CDD" id="cd15741">
    <property type="entry name" value="FYVE_FGD1_2_4"/>
    <property type="match status" value="1"/>
</dbReference>
<accession>A0A4W2FGZ2</accession>
<dbReference type="SUPFAM" id="SSF57903">
    <property type="entry name" value="FYVE/PHD zinc finger"/>
    <property type="match status" value="1"/>
</dbReference>
<dbReference type="Proteomes" id="UP000429181">
    <property type="component" value="Chromosome 23"/>
</dbReference>
<feature type="compositionally biased region" description="Gly residues" evidence="13">
    <location>
        <begin position="743"/>
        <end position="753"/>
    </location>
</feature>
<dbReference type="Ensembl" id="ENSBIXT00005007602.1">
    <property type="protein sequence ID" value="ENSBIXP00005004804.1"/>
    <property type="gene ID" value="ENSBIXG00005010643.1"/>
</dbReference>
<keyword evidence="4" id="KW-0597">Phosphoprotein</keyword>
<evidence type="ECO:0000256" key="1">
    <source>
        <dbReference type="ARBA" id="ARBA00004245"/>
    </source>
</evidence>
<name>A0A4W2FGZ2_BOBOX</name>
<reference evidence="17 18" key="1">
    <citation type="submission" date="2018-11" db="EMBL/GenBank/DDBJ databases">
        <title>Haplotype-resolved cattle genomes.</title>
        <authorList>
            <person name="Low W.Y."/>
            <person name="Tearle R."/>
            <person name="Bickhart D.M."/>
            <person name="Rosen B.D."/>
            <person name="Koren S."/>
            <person name="Rhie A."/>
            <person name="Hiendleder S."/>
            <person name="Phillippy A.M."/>
            <person name="Smith T.P.L."/>
            <person name="Williams J.L."/>
        </authorList>
    </citation>
    <scope>NUCLEOTIDE SEQUENCE [LARGE SCALE GENOMIC DNA]</scope>
</reference>
<dbReference type="InterPro" id="IPR000219">
    <property type="entry name" value="DH_dom"/>
</dbReference>
<evidence type="ECO:0000259" key="15">
    <source>
        <dbReference type="PROSITE" id="PS50010"/>
    </source>
</evidence>